<dbReference type="AlphaFoldDB" id="A0A8S1CDY7"/>
<evidence type="ECO:0000313" key="4">
    <source>
        <dbReference type="Proteomes" id="UP000494165"/>
    </source>
</evidence>
<keyword evidence="4" id="KW-1185">Reference proteome</keyword>
<feature type="compositionally biased region" description="Polar residues" evidence="1">
    <location>
        <begin position="187"/>
        <end position="202"/>
    </location>
</feature>
<feature type="chain" id="PRO_5035729688" evidence="2">
    <location>
        <begin position="20"/>
        <end position="298"/>
    </location>
</feature>
<feature type="compositionally biased region" description="Basic and acidic residues" evidence="1">
    <location>
        <begin position="170"/>
        <end position="179"/>
    </location>
</feature>
<keyword evidence="2" id="KW-0732">Signal</keyword>
<evidence type="ECO:0000256" key="1">
    <source>
        <dbReference type="SAM" id="MobiDB-lite"/>
    </source>
</evidence>
<feature type="region of interest" description="Disordered" evidence="1">
    <location>
        <begin position="155"/>
        <end position="202"/>
    </location>
</feature>
<gene>
    <name evidence="3" type="ORF">CLODIP_2_CD16028</name>
</gene>
<proteinExistence type="predicted"/>
<dbReference type="Proteomes" id="UP000494165">
    <property type="component" value="Unassembled WGS sequence"/>
</dbReference>
<evidence type="ECO:0000256" key="2">
    <source>
        <dbReference type="SAM" id="SignalP"/>
    </source>
</evidence>
<dbReference type="OrthoDB" id="6108017at2759"/>
<reference evidence="3 4" key="1">
    <citation type="submission" date="2020-04" db="EMBL/GenBank/DDBJ databases">
        <authorList>
            <person name="Alioto T."/>
            <person name="Alioto T."/>
            <person name="Gomez Garrido J."/>
        </authorList>
    </citation>
    <scope>NUCLEOTIDE SEQUENCE [LARGE SCALE GENOMIC DNA]</scope>
</reference>
<feature type="region of interest" description="Disordered" evidence="1">
    <location>
        <begin position="66"/>
        <end position="91"/>
    </location>
</feature>
<comment type="caution">
    <text evidence="3">The sequence shown here is derived from an EMBL/GenBank/DDBJ whole genome shotgun (WGS) entry which is preliminary data.</text>
</comment>
<name>A0A8S1CDY7_9INSE</name>
<feature type="compositionally biased region" description="Polar residues" evidence="1">
    <location>
        <begin position="72"/>
        <end position="91"/>
    </location>
</feature>
<sequence>MKILKWLLSLAILCGSTFAQQNLFFPGSTNTQAQNSPSIQSISSRIANRLKANNNKRNEERRTFEVPKPGDVTTTSTMPPEYANSRSYDQNPQFQFSTPPPFVNNNFFSNNRPSFFSSGSRPGFFGSSPFGLNDFNFQAATFPTFNQRPDSNIFDSGANQGAGQPKNYHFRRDYNDKDGYSPWRDVTGSNSPQGDFQQSTGTRQISFPSPNFHQKFDLGPQGFFNFGKQADEKKNGSNGYSDKTVAIMKIEPAEKHHKNLGDFARGNSQNTFGDSADNDFNLNNLAQSFRSIKWPGQN</sequence>
<accession>A0A8S1CDY7</accession>
<dbReference type="EMBL" id="CADEPI010000026">
    <property type="protein sequence ID" value="CAB3366605.1"/>
    <property type="molecule type" value="Genomic_DNA"/>
</dbReference>
<organism evidence="3 4">
    <name type="scientific">Cloeon dipterum</name>
    <dbReference type="NCBI Taxonomy" id="197152"/>
    <lineage>
        <taxon>Eukaryota</taxon>
        <taxon>Metazoa</taxon>
        <taxon>Ecdysozoa</taxon>
        <taxon>Arthropoda</taxon>
        <taxon>Hexapoda</taxon>
        <taxon>Insecta</taxon>
        <taxon>Pterygota</taxon>
        <taxon>Palaeoptera</taxon>
        <taxon>Ephemeroptera</taxon>
        <taxon>Pisciforma</taxon>
        <taxon>Baetidae</taxon>
        <taxon>Cloeon</taxon>
    </lineage>
</organism>
<evidence type="ECO:0000313" key="3">
    <source>
        <dbReference type="EMBL" id="CAB3366605.1"/>
    </source>
</evidence>
<protein>
    <submittedName>
        <fullName evidence="3">Uncharacterized protein</fullName>
    </submittedName>
</protein>
<feature type="signal peptide" evidence="2">
    <location>
        <begin position="1"/>
        <end position="19"/>
    </location>
</feature>